<evidence type="ECO:0000256" key="1">
    <source>
        <dbReference type="SAM" id="Phobius"/>
    </source>
</evidence>
<dbReference type="InterPro" id="IPR038750">
    <property type="entry name" value="YczE/YyaS-like"/>
</dbReference>
<keyword evidence="3" id="KW-1185">Reference proteome</keyword>
<accession>A0A923I4M1</accession>
<feature type="transmembrane region" description="Helical" evidence="1">
    <location>
        <begin position="172"/>
        <end position="192"/>
    </location>
</feature>
<feature type="transmembrane region" description="Helical" evidence="1">
    <location>
        <begin position="46"/>
        <end position="69"/>
    </location>
</feature>
<dbReference type="PANTHER" id="PTHR40078">
    <property type="entry name" value="INTEGRAL MEMBRANE PROTEIN-RELATED"/>
    <property type="match status" value="1"/>
</dbReference>
<organism evidence="2 3">
    <name type="scientific">Acetobacterium paludosum</name>
    <dbReference type="NCBI Taxonomy" id="52693"/>
    <lineage>
        <taxon>Bacteria</taxon>
        <taxon>Bacillati</taxon>
        <taxon>Bacillota</taxon>
        <taxon>Clostridia</taxon>
        <taxon>Eubacteriales</taxon>
        <taxon>Eubacteriaceae</taxon>
        <taxon>Acetobacterium</taxon>
    </lineage>
</organism>
<protein>
    <recommendedName>
        <fullName evidence="4">YitT family protein</fullName>
    </recommendedName>
</protein>
<keyword evidence="1" id="KW-0812">Transmembrane</keyword>
<dbReference type="Proteomes" id="UP000616595">
    <property type="component" value="Unassembled WGS sequence"/>
</dbReference>
<dbReference type="RefSeq" id="WP_148566017.1">
    <property type="nucleotide sequence ID" value="NZ_RXYA01000002.1"/>
</dbReference>
<keyword evidence="1" id="KW-0472">Membrane</keyword>
<dbReference type="AlphaFoldDB" id="A0A923I4M1"/>
<feature type="transmembrane region" description="Helical" evidence="1">
    <location>
        <begin position="76"/>
        <end position="96"/>
    </location>
</feature>
<dbReference type="Pfam" id="PF19700">
    <property type="entry name" value="DUF6198"/>
    <property type="match status" value="1"/>
</dbReference>
<reference evidence="2" key="2">
    <citation type="submission" date="2020-10" db="EMBL/GenBank/DDBJ databases">
        <title>Comparative genomics of the Acetobacterium genus.</title>
        <authorList>
            <person name="Marshall C."/>
            <person name="May H."/>
            <person name="Norman S."/>
        </authorList>
    </citation>
    <scope>NUCLEOTIDE SEQUENCE</scope>
    <source>
        <strain evidence="2">DER-2019</strain>
    </source>
</reference>
<keyword evidence="1" id="KW-1133">Transmembrane helix</keyword>
<dbReference type="PANTHER" id="PTHR40078:SF1">
    <property type="entry name" value="INTEGRAL MEMBRANE PROTEIN"/>
    <property type="match status" value="1"/>
</dbReference>
<feature type="transmembrane region" description="Helical" evidence="1">
    <location>
        <begin position="102"/>
        <end position="124"/>
    </location>
</feature>
<comment type="caution">
    <text evidence="2">The sequence shown here is derived from an EMBL/GenBank/DDBJ whole genome shotgun (WGS) entry which is preliminary data.</text>
</comment>
<sequence>MKTYLFRFLKLNFGLFLYGLGIVVTMKGNVGYAPWEVLHSGISQTLGISIGLVNTGVGAIIVVIVCLLGEKIGLGTIFNMFMIGLFMDLILKSNIVPLMHDFWLGSLVMILGLFIISLGTYFYISSAFGAGPRDSLMVAVTRKTGFPVGLCRGILEVSVVIIGWLLGGMVGLGTLLSAFTIGFCIQITFKMLRFDPTLVKHETFGVMVKNIRNLKSNNR</sequence>
<name>A0A923I4M1_9FIRM</name>
<evidence type="ECO:0000313" key="3">
    <source>
        <dbReference type="Proteomes" id="UP000616595"/>
    </source>
</evidence>
<dbReference type="EMBL" id="WJBD01000026">
    <property type="protein sequence ID" value="MBC3889843.1"/>
    <property type="molecule type" value="Genomic_DNA"/>
</dbReference>
<reference evidence="2" key="1">
    <citation type="submission" date="2019-10" db="EMBL/GenBank/DDBJ databases">
        <authorList>
            <person name="Ross D.E."/>
            <person name="Gulliver D."/>
        </authorList>
    </citation>
    <scope>NUCLEOTIDE SEQUENCE</scope>
    <source>
        <strain evidence="2">DER-2019</strain>
    </source>
</reference>
<evidence type="ECO:0008006" key="4">
    <source>
        <dbReference type="Google" id="ProtNLM"/>
    </source>
</evidence>
<dbReference type="OrthoDB" id="154912at2"/>
<evidence type="ECO:0000313" key="2">
    <source>
        <dbReference type="EMBL" id="MBC3889843.1"/>
    </source>
</evidence>
<gene>
    <name evidence="2" type="ORF">GH810_16180</name>
</gene>
<proteinExistence type="predicted"/>
<feature type="transmembrane region" description="Helical" evidence="1">
    <location>
        <begin position="7"/>
        <end position="26"/>
    </location>
</feature>